<organism evidence="1 2">
    <name type="scientific">Abditibacterium utsteinense</name>
    <dbReference type="NCBI Taxonomy" id="1960156"/>
    <lineage>
        <taxon>Bacteria</taxon>
        <taxon>Pseudomonadati</taxon>
        <taxon>Abditibacteriota</taxon>
        <taxon>Abditibacteriia</taxon>
        <taxon>Abditibacteriales</taxon>
        <taxon>Abditibacteriaceae</taxon>
        <taxon>Abditibacterium</taxon>
    </lineage>
</organism>
<dbReference type="InterPro" id="IPR053169">
    <property type="entry name" value="MUG_Protein"/>
</dbReference>
<dbReference type="AlphaFoldDB" id="A0A2S8SRV0"/>
<dbReference type="SUPFAM" id="SSF48208">
    <property type="entry name" value="Six-hairpin glycosidases"/>
    <property type="match status" value="1"/>
</dbReference>
<protein>
    <submittedName>
        <fullName evidence="1">Glycosyl hydrolase family 76</fullName>
    </submittedName>
</protein>
<dbReference type="Proteomes" id="UP000237684">
    <property type="component" value="Unassembled WGS sequence"/>
</dbReference>
<dbReference type="Pfam" id="PF03663">
    <property type="entry name" value="Glyco_hydro_76"/>
    <property type="match status" value="1"/>
</dbReference>
<evidence type="ECO:0000313" key="2">
    <source>
        <dbReference type="Proteomes" id="UP000237684"/>
    </source>
</evidence>
<accession>A0A2S8SRV0</accession>
<comment type="caution">
    <text evidence="1">The sequence shown here is derived from an EMBL/GenBank/DDBJ whole genome shotgun (WGS) entry which is preliminary data.</text>
</comment>
<dbReference type="PANTHER" id="PTHR47791:SF4">
    <property type="entry name" value="(PUTATIVE SECRETED PROTEIN)-RELATED"/>
    <property type="match status" value="1"/>
</dbReference>
<keyword evidence="2" id="KW-1185">Reference proteome</keyword>
<dbReference type="GO" id="GO:0005975">
    <property type="term" value="P:carbohydrate metabolic process"/>
    <property type="evidence" value="ECO:0007669"/>
    <property type="project" value="InterPro"/>
</dbReference>
<dbReference type="InterPro" id="IPR008928">
    <property type="entry name" value="6-hairpin_glycosidase_sf"/>
</dbReference>
<dbReference type="Gene3D" id="1.50.10.20">
    <property type="match status" value="1"/>
</dbReference>
<dbReference type="OrthoDB" id="2505409at2"/>
<keyword evidence="1" id="KW-0378">Hydrolase</keyword>
<evidence type="ECO:0000313" key="1">
    <source>
        <dbReference type="EMBL" id="PQV63517.1"/>
    </source>
</evidence>
<dbReference type="InParanoid" id="A0A2S8SRV0"/>
<dbReference type="PANTHER" id="PTHR47791">
    <property type="entry name" value="MEIOTICALLY UP-REGULATED GENE 191 PROTEIN"/>
    <property type="match status" value="1"/>
</dbReference>
<proteinExistence type="predicted"/>
<gene>
    <name evidence="1" type="ORF">B1R32_11178</name>
</gene>
<dbReference type="RefSeq" id="WP_106380398.1">
    <property type="nucleotide sequence ID" value="NZ_NIGF01000011.1"/>
</dbReference>
<sequence length="431" mass="48707">MILFRSSNCLARLSHSRMRPAFFALCLLGAAGLPARANYRAKAIEATDFIQRAFYDQNAGLYRPAIPVDKKGLPYEVMWGNGVQFSALTGAVKWEPARYRPALDAFTKGLNRYWDKDAPFPGFDAYFASRDNDDKYYDDNQWLVIGFVEANAVTKNQNYLKWAREAHDFSLSGWDEKLGGGVYWHEQDKKSKNTCSNAPAIVSALALYEATGNKSDLEWATKDYNWTCTHLQDADGLFWDNISLEGKVQDWKFTYNTALMIRANLGLWRATKDPKYLAEARRVSDASLQKWVNPQSGAFADDARFNHLLAEAFLQTFEATRDIKYLNAVRRNADFGYRQVRDVRDGGYFNKWNAGNRPDSEHKILIENASVARLFWLLTPYLDTEELRAKAEDAARQGNSKAALGWFDQTLASTAGATPTQVQLPNGASAN</sequence>
<dbReference type="InterPro" id="IPR005198">
    <property type="entry name" value="Glyco_hydro_76"/>
</dbReference>
<reference evidence="1 2" key="1">
    <citation type="journal article" date="2018" name="Syst. Appl. Microbiol.">
        <title>Abditibacterium utsteinense sp. nov., the first cultivated member of candidate phylum FBP, isolated from ice-free Antarctic soil samples.</title>
        <authorList>
            <person name="Tahon G."/>
            <person name="Tytgat B."/>
            <person name="Lebbe L."/>
            <person name="Carlier A."/>
            <person name="Willems A."/>
        </authorList>
    </citation>
    <scope>NUCLEOTIDE SEQUENCE [LARGE SCALE GENOMIC DNA]</scope>
    <source>
        <strain evidence="1 2">LMG 29911</strain>
    </source>
</reference>
<dbReference type="EMBL" id="NIGF01000011">
    <property type="protein sequence ID" value="PQV63517.1"/>
    <property type="molecule type" value="Genomic_DNA"/>
</dbReference>
<name>A0A2S8SRV0_9BACT</name>
<dbReference type="GO" id="GO:0016787">
    <property type="term" value="F:hydrolase activity"/>
    <property type="evidence" value="ECO:0007669"/>
    <property type="project" value="UniProtKB-KW"/>
</dbReference>